<sequence length="68" mass="7950">MSLKNKTRMYISFDDEVAGFIEERAMAESCTKSKFVYRLIRKEYESYRKKKISEIIGGGKSMIDVDLD</sequence>
<comment type="caution">
    <text evidence="1">The sequence shown here is derived from an EMBL/GenBank/DDBJ whole genome shotgun (WGS) entry which is preliminary data.</text>
</comment>
<dbReference type="EMBL" id="JARGYT010000112">
    <property type="protein sequence ID" value="MDZ5762784.1"/>
    <property type="molecule type" value="Genomic_DNA"/>
</dbReference>
<evidence type="ECO:0000313" key="1">
    <source>
        <dbReference type="EMBL" id="MDZ5762784.1"/>
    </source>
</evidence>
<gene>
    <name evidence="1" type="ORF">Cyrtocomes_01179</name>
</gene>
<keyword evidence="2" id="KW-1185">Reference proteome</keyword>
<organism evidence="1 2">
    <name type="scientific">Candidatus Cyrtobacter comes</name>
    <dbReference type="NCBI Taxonomy" id="675776"/>
    <lineage>
        <taxon>Bacteria</taxon>
        <taxon>Pseudomonadati</taxon>
        <taxon>Pseudomonadota</taxon>
        <taxon>Alphaproteobacteria</taxon>
        <taxon>Rickettsiales</taxon>
        <taxon>Candidatus Midichloriaceae</taxon>
        <taxon>Candidatus Cyrtobacter</taxon>
    </lineage>
</organism>
<reference evidence="1 2" key="1">
    <citation type="submission" date="2023-02" db="EMBL/GenBank/DDBJ databases">
        <title>Host association and intracellularity evolved multiple times independently in the Rickettsiales.</title>
        <authorList>
            <person name="Castelli M."/>
            <person name="Nardi T."/>
            <person name="Gammuto L."/>
            <person name="Bellinzona G."/>
            <person name="Sabaneyeva E."/>
            <person name="Potekhin A."/>
            <person name="Serra V."/>
            <person name="Petroni G."/>
            <person name="Sassera D."/>
        </authorList>
    </citation>
    <scope>NUCLEOTIDE SEQUENCE [LARGE SCALE GENOMIC DNA]</scope>
    <source>
        <strain evidence="1 2">BOD18</strain>
    </source>
</reference>
<name>A0ABU5L9I7_9RICK</name>
<evidence type="ECO:0000313" key="2">
    <source>
        <dbReference type="Proteomes" id="UP001293791"/>
    </source>
</evidence>
<evidence type="ECO:0008006" key="3">
    <source>
        <dbReference type="Google" id="ProtNLM"/>
    </source>
</evidence>
<accession>A0ABU5L9I7</accession>
<protein>
    <recommendedName>
        <fullName evidence="3">CopG family transcriptional regulator</fullName>
    </recommendedName>
</protein>
<dbReference type="Proteomes" id="UP001293791">
    <property type="component" value="Unassembled WGS sequence"/>
</dbReference>
<proteinExistence type="predicted"/>